<evidence type="ECO:0000313" key="3">
    <source>
        <dbReference type="Proteomes" id="UP001189429"/>
    </source>
</evidence>
<reference evidence="2" key="1">
    <citation type="submission" date="2023-10" db="EMBL/GenBank/DDBJ databases">
        <authorList>
            <person name="Chen Y."/>
            <person name="Shah S."/>
            <person name="Dougan E. K."/>
            <person name="Thang M."/>
            <person name="Chan C."/>
        </authorList>
    </citation>
    <scope>NUCLEOTIDE SEQUENCE [LARGE SCALE GENOMIC DNA]</scope>
</reference>
<evidence type="ECO:0000256" key="1">
    <source>
        <dbReference type="SAM" id="MobiDB-lite"/>
    </source>
</evidence>
<protein>
    <submittedName>
        <fullName evidence="2">Uncharacterized protein</fullName>
    </submittedName>
</protein>
<feature type="compositionally biased region" description="Low complexity" evidence="1">
    <location>
        <begin position="178"/>
        <end position="198"/>
    </location>
</feature>
<organism evidence="2 3">
    <name type="scientific">Prorocentrum cordatum</name>
    <dbReference type="NCBI Taxonomy" id="2364126"/>
    <lineage>
        <taxon>Eukaryota</taxon>
        <taxon>Sar</taxon>
        <taxon>Alveolata</taxon>
        <taxon>Dinophyceae</taxon>
        <taxon>Prorocentrales</taxon>
        <taxon>Prorocentraceae</taxon>
        <taxon>Prorocentrum</taxon>
    </lineage>
</organism>
<feature type="region of interest" description="Disordered" evidence="1">
    <location>
        <begin position="165"/>
        <end position="198"/>
    </location>
</feature>
<feature type="compositionally biased region" description="Polar residues" evidence="1">
    <location>
        <begin position="242"/>
        <end position="252"/>
    </location>
</feature>
<feature type="compositionally biased region" description="Gly residues" evidence="1">
    <location>
        <begin position="168"/>
        <end position="177"/>
    </location>
</feature>
<accession>A0ABN9U292</accession>
<evidence type="ECO:0000313" key="2">
    <source>
        <dbReference type="EMBL" id="CAK0851645.1"/>
    </source>
</evidence>
<proteinExistence type="predicted"/>
<gene>
    <name evidence="2" type="ORF">PCOR1329_LOCUS43754</name>
</gene>
<dbReference type="EMBL" id="CAUYUJ010015260">
    <property type="protein sequence ID" value="CAK0851645.1"/>
    <property type="molecule type" value="Genomic_DNA"/>
</dbReference>
<name>A0ABN9U292_9DINO</name>
<comment type="caution">
    <text evidence="2">The sequence shown here is derived from an EMBL/GenBank/DDBJ whole genome shotgun (WGS) entry which is preliminary data.</text>
</comment>
<feature type="compositionally biased region" description="Pro residues" evidence="1">
    <location>
        <begin position="32"/>
        <end position="43"/>
    </location>
</feature>
<feature type="region of interest" description="Disordered" evidence="1">
    <location>
        <begin position="234"/>
        <end position="262"/>
    </location>
</feature>
<feature type="region of interest" description="Disordered" evidence="1">
    <location>
        <begin position="1"/>
        <end position="48"/>
    </location>
</feature>
<keyword evidence="3" id="KW-1185">Reference proteome</keyword>
<dbReference type="Proteomes" id="UP001189429">
    <property type="component" value="Unassembled WGS sequence"/>
</dbReference>
<sequence>MLPPQAEGMFRQALDAELAAQRPQEAPGAAPAAPPPPVPPPAQAAPAGSELHDAALVPGTEVIIQGLVKLPDFNGLTGVVQSLDAESMRYDVLLDGPAGQCGWRWVKEPAAMARAAAPMLLAALCALAGSVAYVAPPGAALRAALAACAALMVVLAPLQGAEAARSGGRMGGGGGSMGRSSGPARGAPARGPTARAATSSTTNVVIGGGYSPFGFGYGMPMFFPSPFGFGGFGGGYDRGPTATDQQLSSQQAQDERKMDAQSAEIAQLQREIADMKAKR</sequence>
<feature type="compositionally biased region" description="Low complexity" evidence="1">
    <location>
        <begin position="19"/>
        <end position="31"/>
    </location>
</feature>